<reference evidence="2" key="1">
    <citation type="submission" date="2014-09" db="EMBL/GenBank/DDBJ databases">
        <authorList>
            <person name="Magalhaes I.L.F."/>
            <person name="Oliveira U."/>
            <person name="Santos F.R."/>
            <person name="Vidigal T.H.D.A."/>
            <person name="Brescovit A.D."/>
            <person name="Santos A.J."/>
        </authorList>
    </citation>
    <scope>NUCLEOTIDE SEQUENCE</scope>
    <source>
        <tissue evidence="2">Shoot tissue taken approximately 20 cm above the soil surface</tissue>
    </source>
</reference>
<name>A0A0A9DGQ0_ARUDO</name>
<keyword evidence="1" id="KW-0472">Membrane</keyword>
<evidence type="ECO:0000256" key="1">
    <source>
        <dbReference type="SAM" id="Phobius"/>
    </source>
</evidence>
<protein>
    <submittedName>
        <fullName evidence="2">Uncharacterized protein</fullName>
    </submittedName>
</protein>
<accession>A0A0A9DGQ0</accession>
<dbReference type="AlphaFoldDB" id="A0A0A9DGQ0"/>
<proteinExistence type="predicted"/>
<sequence length="82" mass="9675">MVPRIHRICKNFWITVNQCHLASVTITAFPPCASKNRTQFSCVRWNLGLRIFFGRRNVVWIYIVVKGFCISATLTKFIHYRQ</sequence>
<keyword evidence="1" id="KW-0812">Transmembrane</keyword>
<organism evidence="2">
    <name type="scientific">Arundo donax</name>
    <name type="common">Giant reed</name>
    <name type="synonym">Donax arundinaceus</name>
    <dbReference type="NCBI Taxonomy" id="35708"/>
    <lineage>
        <taxon>Eukaryota</taxon>
        <taxon>Viridiplantae</taxon>
        <taxon>Streptophyta</taxon>
        <taxon>Embryophyta</taxon>
        <taxon>Tracheophyta</taxon>
        <taxon>Spermatophyta</taxon>
        <taxon>Magnoliopsida</taxon>
        <taxon>Liliopsida</taxon>
        <taxon>Poales</taxon>
        <taxon>Poaceae</taxon>
        <taxon>PACMAD clade</taxon>
        <taxon>Arundinoideae</taxon>
        <taxon>Arundineae</taxon>
        <taxon>Arundo</taxon>
    </lineage>
</organism>
<reference evidence="2" key="2">
    <citation type="journal article" date="2015" name="Data Brief">
        <title>Shoot transcriptome of the giant reed, Arundo donax.</title>
        <authorList>
            <person name="Barrero R.A."/>
            <person name="Guerrero F.D."/>
            <person name="Moolhuijzen P."/>
            <person name="Goolsby J.A."/>
            <person name="Tidwell J."/>
            <person name="Bellgard S.E."/>
            <person name="Bellgard M.I."/>
        </authorList>
    </citation>
    <scope>NUCLEOTIDE SEQUENCE</scope>
    <source>
        <tissue evidence="2">Shoot tissue taken approximately 20 cm above the soil surface</tissue>
    </source>
</reference>
<feature type="transmembrane region" description="Helical" evidence="1">
    <location>
        <begin position="59"/>
        <end position="78"/>
    </location>
</feature>
<dbReference type="EMBL" id="GBRH01214953">
    <property type="protein sequence ID" value="JAD82942.1"/>
    <property type="molecule type" value="Transcribed_RNA"/>
</dbReference>
<keyword evidence="1" id="KW-1133">Transmembrane helix</keyword>
<evidence type="ECO:0000313" key="2">
    <source>
        <dbReference type="EMBL" id="JAD82942.1"/>
    </source>
</evidence>